<dbReference type="RefSeq" id="WP_220589958.1">
    <property type="nucleotide sequence ID" value="NZ_RKLQ01000005.1"/>
</dbReference>
<reference evidence="1" key="1">
    <citation type="submission" date="2021-06" db="EMBL/GenBank/DDBJ databases">
        <title>Halomicroarcula sp. F24A a new haloarchaeum isolated from saline soil.</title>
        <authorList>
            <person name="Duran-Viseras A."/>
            <person name="Sanchez-Porro C."/>
            <person name="Ventosa A."/>
        </authorList>
    </citation>
    <scope>NUCLEOTIDE SEQUENCE</scope>
    <source>
        <strain evidence="1">F24A</strain>
    </source>
</reference>
<organism evidence="1 2">
    <name type="scientific">Haloarcula salinisoli</name>
    <dbReference type="NCBI Taxonomy" id="2487746"/>
    <lineage>
        <taxon>Archaea</taxon>
        <taxon>Methanobacteriati</taxon>
        <taxon>Methanobacteriota</taxon>
        <taxon>Stenosarchaea group</taxon>
        <taxon>Halobacteria</taxon>
        <taxon>Halobacteriales</taxon>
        <taxon>Haloarculaceae</taxon>
        <taxon>Haloarcula</taxon>
    </lineage>
</organism>
<protein>
    <submittedName>
        <fullName evidence="1">DUF433 domain-containing protein</fullName>
    </submittedName>
</protein>
<dbReference type="InterPro" id="IPR036388">
    <property type="entry name" value="WH-like_DNA-bd_sf"/>
</dbReference>
<sequence>MSSTVQIVKTPDTLHGKPRLEGTRVGVLQVGELVRQRQWSISEVADQLGLDDAQVRAATEYYDEHPELMDTLRAQKEARKRSVTQQSQAE</sequence>
<dbReference type="Proteomes" id="UP000783863">
    <property type="component" value="Unassembled WGS sequence"/>
</dbReference>
<dbReference type="PANTHER" id="PTHR34849">
    <property type="entry name" value="SSL5025 PROTEIN"/>
    <property type="match status" value="1"/>
</dbReference>
<keyword evidence="2" id="KW-1185">Reference proteome</keyword>
<comment type="caution">
    <text evidence="1">The sequence shown here is derived from an EMBL/GenBank/DDBJ whole genome shotgun (WGS) entry which is preliminary data.</text>
</comment>
<dbReference type="Gene3D" id="1.10.10.10">
    <property type="entry name" value="Winged helix-like DNA-binding domain superfamily/Winged helix DNA-binding domain"/>
    <property type="match status" value="1"/>
</dbReference>
<evidence type="ECO:0000313" key="1">
    <source>
        <dbReference type="EMBL" id="MBX0305765.1"/>
    </source>
</evidence>
<proteinExistence type="predicted"/>
<dbReference type="InterPro" id="IPR009057">
    <property type="entry name" value="Homeodomain-like_sf"/>
</dbReference>
<dbReference type="SUPFAM" id="SSF46689">
    <property type="entry name" value="Homeodomain-like"/>
    <property type="match status" value="1"/>
</dbReference>
<dbReference type="EMBL" id="RKLQ01000005">
    <property type="protein sequence ID" value="MBX0305765.1"/>
    <property type="molecule type" value="Genomic_DNA"/>
</dbReference>
<dbReference type="Pfam" id="PF04255">
    <property type="entry name" value="DUF433"/>
    <property type="match status" value="1"/>
</dbReference>
<dbReference type="AlphaFoldDB" id="A0A8J7YGZ0"/>
<dbReference type="PANTHER" id="PTHR34849:SF1">
    <property type="entry name" value="SLR0770 PROTEIN"/>
    <property type="match status" value="1"/>
</dbReference>
<gene>
    <name evidence="1" type="ORF">EGD98_19160</name>
</gene>
<dbReference type="InterPro" id="IPR007367">
    <property type="entry name" value="DUF433"/>
</dbReference>
<name>A0A8J7YGZ0_9EURY</name>
<accession>A0A8J7YGZ0</accession>
<evidence type="ECO:0000313" key="2">
    <source>
        <dbReference type="Proteomes" id="UP000783863"/>
    </source>
</evidence>